<sequence>MTMVSFTIKPSLISCFVLIIISFASSSNASNKVVDVNVICKQTSYPSFCLNILNSSRPGGAKGVDLITLEEDTLGFNRGIITTTLKIIESLIAQSGKDPKAKARYEQCLLKYGGNDGNKGALGNILYAQELLKKGDYVGVAHAAYAATTNVGDCNPDKSSLIPDFSDFVVKADDVIITISKLLLDKQ</sequence>
<dbReference type="PANTHER" id="PTHR36710:SF20">
    <property type="entry name" value="PECTINESTERASE INHIBITOR DOMAIN PROTEIN"/>
    <property type="match status" value="1"/>
</dbReference>
<dbReference type="NCBIfam" id="TIGR01614">
    <property type="entry name" value="PME_inhib"/>
    <property type="match status" value="1"/>
</dbReference>
<evidence type="ECO:0000313" key="5">
    <source>
        <dbReference type="EMBL" id="KAK7290993.1"/>
    </source>
</evidence>
<comment type="similarity">
    <text evidence="3">Belongs to the PMEI family.</text>
</comment>
<evidence type="ECO:0000256" key="1">
    <source>
        <dbReference type="ARBA" id="ARBA00022729"/>
    </source>
</evidence>
<evidence type="ECO:0008006" key="7">
    <source>
        <dbReference type="Google" id="ProtNLM"/>
    </source>
</evidence>
<keyword evidence="2" id="KW-1015">Disulfide bond</keyword>
<dbReference type="InterPro" id="IPR034086">
    <property type="entry name" value="PMEI_plant"/>
</dbReference>
<evidence type="ECO:0000256" key="3">
    <source>
        <dbReference type="ARBA" id="ARBA00038471"/>
    </source>
</evidence>
<evidence type="ECO:0000256" key="4">
    <source>
        <dbReference type="SAM" id="SignalP"/>
    </source>
</evidence>
<dbReference type="AlphaFoldDB" id="A0AAN9J2L8"/>
<feature type="chain" id="PRO_5042836853" description="Pectinesterase inhibitor domain-containing protein" evidence="4">
    <location>
        <begin position="30"/>
        <end position="187"/>
    </location>
</feature>
<dbReference type="CDD" id="cd15797">
    <property type="entry name" value="PMEI"/>
    <property type="match status" value="1"/>
</dbReference>
<dbReference type="SUPFAM" id="SSF101148">
    <property type="entry name" value="Plant invertase/pectin methylesterase inhibitor"/>
    <property type="match status" value="1"/>
</dbReference>
<dbReference type="InterPro" id="IPR006501">
    <property type="entry name" value="Pectinesterase_inhib_dom"/>
</dbReference>
<organism evidence="5 6">
    <name type="scientific">Crotalaria pallida</name>
    <name type="common">Smooth rattlebox</name>
    <name type="synonym">Crotalaria striata</name>
    <dbReference type="NCBI Taxonomy" id="3830"/>
    <lineage>
        <taxon>Eukaryota</taxon>
        <taxon>Viridiplantae</taxon>
        <taxon>Streptophyta</taxon>
        <taxon>Embryophyta</taxon>
        <taxon>Tracheophyta</taxon>
        <taxon>Spermatophyta</taxon>
        <taxon>Magnoliopsida</taxon>
        <taxon>eudicotyledons</taxon>
        <taxon>Gunneridae</taxon>
        <taxon>Pentapetalae</taxon>
        <taxon>rosids</taxon>
        <taxon>fabids</taxon>
        <taxon>Fabales</taxon>
        <taxon>Fabaceae</taxon>
        <taxon>Papilionoideae</taxon>
        <taxon>50 kb inversion clade</taxon>
        <taxon>genistoids sensu lato</taxon>
        <taxon>core genistoids</taxon>
        <taxon>Crotalarieae</taxon>
        <taxon>Crotalaria</taxon>
    </lineage>
</organism>
<proteinExistence type="inferred from homology"/>
<reference evidence="5 6" key="1">
    <citation type="submission" date="2024-01" db="EMBL/GenBank/DDBJ databases">
        <title>The genomes of 5 underutilized Papilionoideae crops provide insights into root nodulation and disease resistanc.</title>
        <authorList>
            <person name="Yuan L."/>
        </authorList>
    </citation>
    <scope>NUCLEOTIDE SEQUENCE [LARGE SCALE GENOMIC DNA]</scope>
    <source>
        <strain evidence="5">ZHUSHIDOU_FW_LH</strain>
        <tissue evidence="5">Leaf</tissue>
    </source>
</reference>
<protein>
    <recommendedName>
        <fullName evidence="7">Pectinesterase inhibitor domain-containing protein</fullName>
    </recommendedName>
</protein>
<comment type="caution">
    <text evidence="5">The sequence shown here is derived from an EMBL/GenBank/DDBJ whole genome shotgun (WGS) entry which is preliminary data.</text>
</comment>
<dbReference type="InterPro" id="IPR052421">
    <property type="entry name" value="PCW_Enzyme_Inhibitor"/>
</dbReference>
<gene>
    <name evidence="5" type="ORF">RIF29_05820</name>
</gene>
<dbReference type="GO" id="GO:0046910">
    <property type="term" value="F:pectinesterase inhibitor activity"/>
    <property type="evidence" value="ECO:0007669"/>
    <property type="project" value="InterPro"/>
</dbReference>
<feature type="signal peptide" evidence="4">
    <location>
        <begin position="1"/>
        <end position="29"/>
    </location>
</feature>
<dbReference type="InterPro" id="IPR035513">
    <property type="entry name" value="Invertase/methylesterase_inhib"/>
</dbReference>
<dbReference type="Gene3D" id="1.20.140.40">
    <property type="entry name" value="Invertase/pectin methylesterase inhibitor family protein"/>
    <property type="match status" value="1"/>
</dbReference>
<dbReference type="PANTHER" id="PTHR36710">
    <property type="entry name" value="PECTINESTERASE INHIBITOR-LIKE"/>
    <property type="match status" value="1"/>
</dbReference>
<keyword evidence="1 4" id="KW-0732">Signal</keyword>
<evidence type="ECO:0000313" key="6">
    <source>
        <dbReference type="Proteomes" id="UP001372338"/>
    </source>
</evidence>
<dbReference type="Proteomes" id="UP001372338">
    <property type="component" value="Unassembled WGS sequence"/>
</dbReference>
<accession>A0AAN9J2L8</accession>
<keyword evidence="6" id="KW-1185">Reference proteome</keyword>
<evidence type="ECO:0000256" key="2">
    <source>
        <dbReference type="ARBA" id="ARBA00023157"/>
    </source>
</evidence>
<name>A0AAN9J2L8_CROPI</name>
<dbReference type="EMBL" id="JAYWIO010000001">
    <property type="protein sequence ID" value="KAK7290993.1"/>
    <property type="molecule type" value="Genomic_DNA"/>
</dbReference>